<comment type="function">
    <text evidence="4">Formation of pseudouridine at positions 38, 39 and 40 in the anticodon stem and loop of transfer RNAs.</text>
</comment>
<dbReference type="InterPro" id="IPR020097">
    <property type="entry name" value="PsdUridine_synth_TruA_a/b_dom"/>
</dbReference>
<dbReference type="InterPro" id="IPR020095">
    <property type="entry name" value="PsdUridine_synth_TruA_C"/>
</dbReference>
<dbReference type="Gene3D" id="3.30.70.660">
    <property type="entry name" value="Pseudouridine synthase I, catalytic domain, C-terminal subdomain"/>
    <property type="match status" value="1"/>
</dbReference>
<evidence type="ECO:0000256" key="5">
    <source>
        <dbReference type="PIRSR" id="PIRSR001430-1"/>
    </source>
</evidence>
<dbReference type="Pfam" id="PF01416">
    <property type="entry name" value="PseudoU_synth_1"/>
    <property type="match status" value="2"/>
</dbReference>
<name>A0A7C4XFQ3_UNCW3</name>
<dbReference type="InterPro" id="IPR020094">
    <property type="entry name" value="TruA/RsuA/RluB/E/F_N"/>
</dbReference>
<dbReference type="InterPro" id="IPR001406">
    <property type="entry name" value="PsdUridine_synth_TruA"/>
</dbReference>
<gene>
    <name evidence="4 9" type="primary">truA</name>
    <name evidence="9" type="ORF">ENV60_06915</name>
</gene>
<evidence type="ECO:0000313" key="9">
    <source>
        <dbReference type="EMBL" id="HGV98011.1"/>
    </source>
</evidence>
<proteinExistence type="inferred from homology"/>
<dbReference type="NCBIfam" id="TIGR00071">
    <property type="entry name" value="hisT_truA"/>
    <property type="match status" value="1"/>
</dbReference>
<dbReference type="AlphaFoldDB" id="A0A7C4XFQ3"/>
<evidence type="ECO:0000256" key="1">
    <source>
        <dbReference type="ARBA" id="ARBA00009375"/>
    </source>
</evidence>
<keyword evidence="2 4" id="KW-0819">tRNA processing</keyword>
<dbReference type="HAMAP" id="MF_00171">
    <property type="entry name" value="TruA"/>
    <property type="match status" value="1"/>
</dbReference>
<dbReference type="EMBL" id="DTGZ01000129">
    <property type="protein sequence ID" value="HGV98011.1"/>
    <property type="molecule type" value="Genomic_DNA"/>
</dbReference>
<dbReference type="GO" id="GO:0160147">
    <property type="term" value="F:tRNA pseudouridine(38-40) synthase activity"/>
    <property type="evidence" value="ECO:0007669"/>
    <property type="project" value="UniProtKB-EC"/>
</dbReference>
<comment type="caution">
    <text evidence="9">The sequence shown here is derived from an EMBL/GenBank/DDBJ whole genome shotgun (WGS) entry which is preliminary data.</text>
</comment>
<dbReference type="SUPFAM" id="SSF55120">
    <property type="entry name" value="Pseudouridine synthase"/>
    <property type="match status" value="1"/>
</dbReference>
<keyword evidence="3 4" id="KW-0413">Isomerase</keyword>
<feature type="binding site" evidence="4 6">
    <location>
        <position position="110"/>
    </location>
    <ligand>
        <name>substrate</name>
    </ligand>
</feature>
<dbReference type="GO" id="GO:0003723">
    <property type="term" value="F:RNA binding"/>
    <property type="evidence" value="ECO:0007669"/>
    <property type="project" value="InterPro"/>
</dbReference>
<reference evidence="9" key="1">
    <citation type="journal article" date="2020" name="mSystems">
        <title>Genome- and Community-Level Interaction Insights into Carbon Utilization and Element Cycling Functions of Hydrothermarchaeota in Hydrothermal Sediment.</title>
        <authorList>
            <person name="Zhou Z."/>
            <person name="Liu Y."/>
            <person name="Xu W."/>
            <person name="Pan J."/>
            <person name="Luo Z.H."/>
            <person name="Li M."/>
        </authorList>
    </citation>
    <scope>NUCLEOTIDE SEQUENCE [LARGE SCALE GENOMIC DNA]</scope>
    <source>
        <strain evidence="9">SpSt-774</strain>
    </source>
</reference>
<evidence type="ECO:0000256" key="4">
    <source>
        <dbReference type="HAMAP-Rule" id="MF_00171"/>
    </source>
</evidence>
<dbReference type="Gene3D" id="3.30.70.580">
    <property type="entry name" value="Pseudouridine synthase I, catalytic domain, N-terminal subdomain"/>
    <property type="match status" value="1"/>
</dbReference>
<dbReference type="GO" id="GO:0031119">
    <property type="term" value="P:tRNA pseudouridine synthesis"/>
    <property type="evidence" value="ECO:0007669"/>
    <property type="project" value="UniProtKB-UniRule"/>
</dbReference>
<dbReference type="InterPro" id="IPR020103">
    <property type="entry name" value="PsdUridine_synth_cat_dom_sf"/>
</dbReference>
<dbReference type="EC" id="5.4.99.12" evidence="4"/>
<feature type="active site" description="Nucleophile" evidence="4 5">
    <location>
        <position position="52"/>
    </location>
</feature>
<evidence type="ECO:0000256" key="7">
    <source>
        <dbReference type="RuleBase" id="RU003792"/>
    </source>
</evidence>
<evidence type="ECO:0000256" key="3">
    <source>
        <dbReference type="ARBA" id="ARBA00023235"/>
    </source>
</evidence>
<accession>A0A7C4XFQ3</accession>
<organism evidence="9">
    <name type="scientific">candidate division WOR-3 bacterium</name>
    <dbReference type="NCBI Taxonomy" id="2052148"/>
    <lineage>
        <taxon>Bacteria</taxon>
        <taxon>Bacteria division WOR-3</taxon>
    </lineage>
</organism>
<dbReference type="CDD" id="cd02570">
    <property type="entry name" value="PseudoU_synth_EcTruA"/>
    <property type="match status" value="1"/>
</dbReference>
<dbReference type="PIRSF" id="PIRSF001430">
    <property type="entry name" value="tRNA_psdUrid_synth"/>
    <property type="match status" value="1"/>
</dbReference>
<evidence type="ECO:0000256" key="6">
    <source>
        <dbReference type="PIRSR" id="PIRSR001430-2"/>
    </source>
</evidence>
<comment type="similarity">
    <text evidence="1 4 7">Belongs to the tRNA pseudouridine synthase TruA family.</text>
</comment>
<comment type="catalytic activity">
    <reaction evidence="4 7">
        <text>uridine(38/39/40) in tRNA = pseudouridine(38/39/40) in tRNA</text>
        <dbReference type="Rhea" id="RHEA:22376"/>
        <dbReference type="Rhea" id="RHEA-COMP:10085"/>
        <dbReference type="Rhea" id="RHEA-COMP:10087"/>
        <dbReference type="ChEBI" id="CHEBI:65314"/>
        <dbReference type="ChEBI" id="CHEBI:65315"/>
        <dbReference type="EC" id="5.4.99.12"/>
    </reaction>
</comment>
<dbReference type="PANTHER" id="PTHR11142:SF0">
    <property type="entry name" value="TRNA PSEUDOURIDINE SYNTHASE-LIKE 1"/>
    <property type="match status" value="1"/>
</dbReference>
<dbReference type="PANTHER" id="PTHR11142">
    <property type="entry name" value="PSEUDOURIDYLATE SYNTHASE"/>
    <property type="match status" value="1"/>
</dbReference>
<sequence length="243" mass="28244">MRNLKIEMEYDGTDFYGWQYQPDKRTIQGEIERALKEITGEEIRVIGAGRTDQGVHALGQVANFKTNSLLSVAKFKDALNAHLLPEIYIKEAMEMPMDFHSRFWAKGKIYQYKIMTRFSPLKRRYWWFVEYPLDIKKMEMAMCYFIGERDFKNLSVSDGNDTIKNTICRVEDLSIKESKGDIVVNIMANRFLRRMARGIVGFLVDVGRGRFQVADAEKIFSQNDLKGIYFAPANGLCLVEVRY</sequence>
<comment type="subunit">
    <text evidence="4">Homodimer.</text>
</comment>
<feature type="domain" description="Pseudouridine synthase I TruA alpha/beta" evidence="8">
    <location>
        <begin position="9"/>
        <end position="103"/>
    </location>
</feature>
<feature type="domain" description="Pseudouridine synthase I TruA alpha/beta" evidence="8">
    <location>
        <begin position="141"/>
        <end position="243"/>
    </location>
</feature>
<evidence type="ECO:0000259" key="8">
    <source>
        <dbReference type="Pfam" id="PF01416"/>
    </source>
</evidence>
<dbReference type="FunFam" id="3.30.70.580:FF:000001">
    <property type="entry name" value="tRNA pseudouridine synthase A"/>
    <property type="match status" value="1"/>
</dbReference>
<comment type="caution">
    <text evidence="4">Lacks conserved residue(s) required for the propagation of feature annotation.</text>
</comment>
<protein>
    <recommendedName>
        <fullName evidence="4">tRNA pseudouridine synthase A</fullName>
        <ecNumber evidence="4">5.4.99.12</ecNumber>
    </recommendedName>
    <alternativeName>
        <fullName evidence="4">tRNA pseudouridine(38-40) synthase</fullName>
    </alternativeName>
    <alternativeName>
        <fullName evidence="4">tRNA pseudouridylate synthase I</fullName>
    </alternativeName>
    <alternativeName>
        <fullName evidence="4">tRNA-uridine isomerase I</fullName>
    </alternativeName>
</protein>
<evidence type="ECO:0000256" key="2">
    <source>
        <dbReference type="ARBA" id="ARBA00022694"/>
    </source>
</evidence>